<dbReference type="Pfam" id="PF01432">
    <property type="entry name" value="Peptidase_M3"/>
    <property type="match status" value="1"/>
</dbReference>
<evidence type="ECO:0000256" key="2">
    <source>
        <dbReference type="ARBA" id="ARBA00022670"/>
    </source>
</evidence>
<keyword evidence="3 7" id="KW-0479">Metal-binding</keyword>
<evidence type="ECO:0000259" key="9">
    <source>
        <dbReference type="Pfam" id="PF01432"/>
    </source>
</evidence>
<proteinExistence type="inferred from homology"/>
<evidence type="ECO:0000256" key="3">
    <source>
        <dbReference type="ARBA" id="ARBA00022723"/>
    </source>
</evidence>
<feature type="domain" description="Peptidase M3A/M3B catalytic" evidence="9">
    <location>
        <begin position="273"/>
        <end position="723"/>
    </location>
</feature>
<comment type="caution">
    <text evidence="10">The sequence shown here is derived from an EMBL/GenBank/DDBJ whole genome shotgun (WGS) entry which is preliminary data.</text>
</comment>
<dbReference type="InterPro" id="IPR045090">
    <property type="entry name" value="Pept_M3A_M3B"/>
</dbReference>
<dbReference type="InterPro" id="IPR024079">
    <property type="entry name" value="MetalloPept_cat_dom_sf"/>
</dbReference>
<dbReference type="CDD" id="cd06456">
    <property type="entry name" value="M3A_DCP"/>
    <property type="match status" value="1"/>
</dbReference>
<dbReference type="InterPro" id="IPR024077">
    <property type="entry name" value="Neurolysin/TOP_dom2"/>
</dbReference>
<gene>
    <name evidence="10" type="ORF">JEU11_17895</name>
</gene>
<dbReference type="PROSITE" id="PS51257">
    <property type="entry name" value="PROKAR_LIPOPROTEIN"/>
    <property type="match status" value="1"/>
</dbReference>
<dbReference type="SUPFAM" id="SSF55486">
    <property type="entry name" value="Metalloproteases ('zincins'), catalytic domain"/>
    <property type="match status" value="1"/>
</dbReference>
<dbReference type="InterPro" id="IPR034005">
    <property type="entry name" value="M3A_DCP"/>
</dbReference>
<evidence type="ECO:0000256" key="1">
    <source>
        <dbReference type="ARBA" id="ARBA00006040"/>
    </source>
</evidence>
<protein>
    <submittedName>
        <fullName evidence="10">M3 family metallopeptidase</fullName>
    </submittedName>
</protein>
<dbReference type="RefSeq" id="WP_198825682.1">
    <property type="nucleotide sequence ID" value="NZ_JAEILT010000033.1"/>
</dbReference>
<sequence>MKKAVLSPIAMAVMLAACQPDSTSNTNTDQQKITQQETAQQTNDIVNTNPLLTQSSAPFGVPEFSKIKIEHYEPAFEFAIAKNKQQIDDIANSTETPTFENTIESMEKSGQALNHVTTVFYALNGTDTSKEMQSIAKKMSPRLSALNDDIYLNAKLFSRVKAVYEQKDQLDLRADQQTLLDDSYQSFVRGGANLNDADKATLRDLNGQLSKLSVQFGENLLAETNAFELVIDNKEDLAGLPDDIIAAAAVTATERGHDGTWVFTTHRPSKNPFLTYAENRELRKALYEGYIQRGDNDNANANDNKKLASKIASLRYQKAQLLGYKTYANFVLEKAMAKTPENVYGLLDQVWPAALAQAKKEAADMQDMIDAEGGDFTLAAYDWWYYAEKIRKARYDLDAEQTKPYFSLDATREGVFYTAEKLWGVTFKERDDIPKYHPDVRTFEVFDKGGESIGVYMTDYYVRESKRGGAWMNSYRKQQKMFGENVKPIIYNVLNYPRPVGDAPVLLTFDQASTLFHEFGHAIQGLLSDGYYQSQTGTSLPRDYVEYPSQVMENWMMEPEVLAQFAKHYQTGEVIPKTLIDKIQAAGKFNQGFATTEYMAAALLDMKWHTLETATEQDADAFEKAAMDEIGLIPEITPRYRTGYFSHIFAGGYASGYYGYIWSNIYDADTWQVFSQNGIFDQETANGYREHVLETGGTEDPMIMYRRFRGQDPKVWPLLERRGLLSEEQLKAMKEQ</sequence>
<dbReference type="EMBL" id="JAEILT010000033">
    <property type="protein sequence ID" value="MBJ2138335.1"/>
    <property type="molecule type" value="Genomic_DNA"/>
</dbReference>
<evidence type="ECO:0000256" key="4">
    <source>
        <dbReference type="ARBA" id="ARBA00022801"/>
    </source>
</evidence>
<dbReference type="InterPro" id="IPR001567">
    <property type="entry name" value="Pept_M3A_M3B_dom"/>
</dbReference>
<dbReference type="Gene3D" id="3.40.390.10">
    <property type="entry name" value="Collagenase (Catalytic Domain)"/>
    <property type="match status" value="1"/>
</dbReference>
<feature type="region of interest" description="Disordered" evidence="8">
    <location>
        <begin position="20"/>
        <end position="39"/>
    </location>
</feature>
<dbReference type="Proteomes" id="UP000649232">
    <property type="component" value="Unassembled WGS sequence"/>
</dbReference>
<dbReference type="PANTHER" id="PTHR43660:SF1">
    <property type="entry name" value="DIPEPTIDYL CARBOXYPEPTIDASE"/>
    <property type="match status" value="1"/>
</dbReference>
<comment type="cofactor">
    <cofactor evidence="7">
        <name>Zn(2+)</name>
        <dbReference type="ChEBI" id="CHEBI:29105"/>
    </cofactor>
    <text evidence="7">Binds 1 zinc ion.</text>
</comment>
<dbReference type="PANTHER" id="PTHR43660">
    <property type="entry name" value="DIPEPTIDYL CARBOXYPEPTIDASE"/>
    <property type="match status" value="1"/>
</dbReference>
<evidence type="ECO:0000256" key="7">
    <source>
        <dbReference type="RuleBase" id="RU003435"/>
    </source>
</evidence>
<dbReference type="Gene3D" id="1.10.1370.40">
    <property type="match status" value="1"/>
</dbReference>
<keyword evidence="6 7" id="KW-0482">Metalloprotease</keyword>
<evidence type="ECO:0000313" key="10">
    <source>
        <dbReference type="EMBL" id="MBJ2138335.1"/>
    </source>
</evidence>
<comment type="similarity">
    <text evidence="1 7">Belongs to the peptidase M3 family.</text>
</comment>
<feature type="compositionally biased region" description="Low complexity" evidence="8">
    <location>
        <begin position="30"/>
        <end position="39"/>
    </location>
</feature>
<accession>A0ABS0WIM9</accession>
<evidence type="ECO:0000256" key="6">
    <source>
        <dbReference type="ARBA" id="ARBA00023049"/>
    </source>
</evidence>
<evidence type="ECO:0000256" key="8">
    <source>
        <dbReference type="SAM" id="MobiDB-lite"/>
    </source>
</evidence>
<keyword evidence="2 7" id="KW-0645">Protease</keyword>
<feature type="compositionally biased region" description="Polar residues" evidence="8">
    <location>
        <begin position="20"/>
        <end position="29"/>
    </location>
</feature>
<keyword evidence="4 7" id="KW-0378">Hydrolase</keyword>
<name>A0ABS0WIM9_9ALTE</name>
<dbReference type="Gene3D" id="1.10.1370.10">
    <property type="entry name" value="Neurolysin, domain 3"/>
    <property type="match status" value="1"/>
</dbReference>
<evidence type="ECO:0000256" key="5">
    <source>
        <dbReference type="ARBA" id="ARBA00022833"/>
    </source>
</evidence>
<evidence type="ECO:0000313" key="11">
    <source>
        <dbReference type="Proteomes" id="UP000649232"/>
    </source>
</evidence>
<reference evidence="10 11" key="1">
    <citation type="submission" date="2020-12" db="EMBL/GenBank/DDBJ databases">
        <title>Draft genome sequences of nine environmental bacterial isolates colonizing plastic.</title>
        <authorList>
            <person name="Borre I."/>
            <person name="Sonnenschein E.C."/>
        </authorList>
    </citation>
    <scope>NUCLEOTIDE SEQUENCE [LARGE SCALE GENOMIC DNA]</scope>
    <source>
        <strain evidence="10 11">IB30</strain>
    </source>
</reference>
<keyword evidence="5 7" id="KW-0862">Zinc</keyword>
<organism evidence="10 11">
    <name type="scientific">Paraglaciecola chathamensis</name>
    <dbReference type="NCBI Taxonomy" id="368405"/>
    <lineage>
        <taxon>Bacteria</taxon>
        <taxon>Pseudomonadati</taxon>
        <taxon>Pseudomonadota</taxon>
        <taxon>Gammaproteobacteria</taxon>
        <taxon>Alteromonadales</taxon>
        <taxon>Alteromonadaceae</taxon>
        <taxon>Paraglaciecola</taxon>
    </lineage>
</organism>